<evidence type="ECO:0000259" key="17">
    <source>
        <dbReference type="PROSITE" id="PS50271"/>
    </source>
</evidence>
<dbReference type="OrthoDB" id="361536at2759"/>
<feature type="binding site" evidence="12">
    <location>
        <position position="228"/>
    </location>
    <ligand>
        <name>Zn(2+)</name>
        <dbReference type="ChEBI" id="CHEBI:29105"/>
    </ligand>
</feature>
<dbReference type="EC" id="3.4.19.12" evidence="14"/>
<dbReference type="Gene3D" id="3.30.40.10">
    <property type="entry name" value="Zinc/RING finger domain, C3HC4 (zinc finger)"/>
    <property type="match status" value="2"/>
</dbReference>
<keyword evidence="7 14" id="KW-0833">Ubl conjugation pathway</keyword>
<dbReference type="Pfam" id="PF17807">
    <property type="entry name" value="zf-UBP_var"/>
    <property type="match status" value="1"/>
</dbReference>
<dbReference type="InterPro" id="IPR016652">
    <property type="entry name" value="Ubiquitinyl_hydrolase"/>
</dbReference>
<dbReference type="CDD" id="cd14386">
    <property type="entry name" value="UBA2_UBP5"/>
    <property type="match status" value="1"/>
</dbReference>
<evidence type="ECO:0000256" key="5">
    <source>
        <dbReference type="ARBA" id="ARBA00022737"/>
    </source>
</evidence>
<keyword evidence="19" id="KW-1185">Reference proteome</keyword>
<feature type="domain" description="USP" evidence="16">
    <location>
        <begin position="322"/>
        <end position="774"/>
    </location>
</feature>
<keyword evidence="6 13" id="KW-0863">Zinc-finger</keyword>
<evidence type="ECO:0000256" key="1">
    <source>
        <dbReference type="ARBA" id="ARBA00000707"/>
    </source>
</evidence>
<feature type="active site" description="Proton acceptor" evidence="11">
    <location>
        <position position="736"/>
    </location>
</feature>
<evidence type="ECO:0000256" key="11">
    <source>
        <dbReference type="PIRSR" id="PIRSR016308-1"/>
    </source>
</evidence>
<feature type="domain" description="UBA" evidence="15">
    <location>
        <begin position="651"/>
        <end position="691"/>
    </location>
</feature>
<dbReference type="PANTHER" id="PTHR24006">
    <property type="entry name" value="UBIQUITIN CARBOXYL-TERMINAL HYDROLASE"/>
    <property type="match status" value="1"/>
</dbReference>
<gene>
    <name evidence="18" type="ORF">RirG_085040</name>
</gene>
<dbReference type="InterPro" id="IPR050164">
    <property type="entry name" value="Peptidase_C19"/>
</dbReference>
<dbReference type="PANTHER" id="PTHR24006:SF664">
    <property type="entry name" value="UBIQUITIN CARBOXYL-TERMINAL HYDROLASE"/>
    <property type="match status" value="1"/>
</dbReference>
<evidence type="ECO:0000313" key="18">
    <source>
        <dbReference type="EMBL" id="EXX70715.1"/>
    </source>
</evidence>
<organism evidence="18 19">
    <name type="scientific">Rhizophagus irregularis (strain DAOM 197198w)</name>
    <name type="common">Glomus intraradices</name>
    <dbReference type="NCBI Taxonomy" id="1432141"/>
    <lineage>
        <taxon>Eukaryota</taxon>
        <taxon>Fungi</taxon>
        <taxon>Fungi incertae sedis</taxon>
        <taxon>Mucoromycota</taxon>
        <taxon>Glomeromycotina</taxon>
        <taxon>Glomeromycetes</taxon>
        <taxon>Glomerales</taxon>
        <taxon>Glomeraceae</taxon>
        <taxon>Rhizophagus</taxon>
    </lineage>
</organism>
<dbReference type="SUPFAM" id="SSF46934">
    <property type="entry name" value="UBA-like"/>
    <property type="match status" value="1"/>
</dbReference>
<dbReference type="Pfam" id="PF00627">
    <property type="entry name" value="UBA"/>
    <property type="match status" value="2"/>
</dbReference>
<evidence type="ECO:0000256" key="6">
    <source>
        <dbReference type="ARBA" id="ARBA00022771"/>
    </source>
</evidence>
<feature type="binding site" evidence="12">
    <location>
        <position position="195"/>
    </location>
    <ligand>
        <name>Zn(2+)</name>
        <dbReference type="ChEBI" id="CHEBI:29105"/>
    </ligand>
</feature>
<dbReference type="InterPro" id="IPR001607">
    <property type="entry name" value="Znf_UBP"/>
</dbReference>
<dbReference type="Pfam" id="PF00443">
    <property type="entry name" value="UCH"/>
    <property type="match status" value="1"/>
</dbReference>
<dbReference type="FunFam" id="3.30.40.10:FF:000587">
    <property type="entry name" value="Ubiquitin carboxyl-terminal hydrolase"/>
    <property type="match status" value="1"/>
</dbReference>
<name>A0A015JTT8_RHIIW</name>
<feature type="binding site" evidence="12">
    <location>
        <position position="198"/>
    </location>
    <ligand>
        <name>Zn(2+)</name>
        <dbReference type="ChEBI" id="CHEBI:29105"/>
    </ligand>
</feature>
<evidence type="ECO:0000256" key="4">
    <source>
        <dbReference type="ARBA" id="ARBA00022723"/>
    </source>
</evidence>
<evidence type="ECO:0000313" key="19">
    <source>
        <dbReference type="Proteomes" id="UP000022910"/>
    </source>
</evidence>
<accession>A0A015JTT8</accession>
<keyword evidence="3 14" id="KW-0645">Protease</keyword>
<dbReference type="SMART" id="SM00165">
    <property type="entry name" value="UBA"/>
    <property type="match status" value="2"/>
</dbReference>
<keyword evidence="8 14" id="KW-0378">Hydrolase</keyword>
<evidence type="ECO:0000256" key="2">
    <source>
        <dbReference type="ARBA" id="ARBA00009085"/>
    </source>
</evidence>
<dbReference type="SUPFAM" id="SSF54001">
    <property type="entry name" value="Cysteine proteinases"/>
    <property type="match status" value="1"/>
</dbReference>
<dbReference type="PIRSF" id="PIRSF016308">
    <property type="entry name" value="UBP"/>
    <property type="match status" value="1"/>
</dbReference>
<dbReference type="PROSITE" id="PS00972">
    <property type="entry name" value="USP_1"/>
    <property type="match status" value="1"/>
</dbReference>
<dbReference type="PROSITE" id="PS50271">
    <property type="entry name" value="ZF_UBP"/>
    <property type="match status" value="2"/>
</dbReference>
<feature type="active site" description="Nucleophile" evidence="11">
    <location>
        <position position="331"/>
    </location>
</feature>
<feature type="domain" description="UBA" evidence="15">
    <location>
        <begin position="599"/>
        <end position="640"/>
    </location>
</feature>
<evidence type="ECO:0000256" key="10">
    <source>
        <dbReference type="ARBA" id="ARBA00022833"/>
    </source>
</evidence>
<evidence type="ECO:0000259" key="16">
    <source>
        <dbReference type="PROSITE" id="PS50235"/>
    </source>
</evidence>
<dbReference type="EMBL" id="JEMT01016503">
    <property type="protein sequence ID" value="EXX70715.1"/>
    <property type="molecule type" value="Genomic_DNA"/>
</dbReference>
<dbReference type="InterPro" id="IPR038765">
    <property type="entry name" value="Papain-like_cys_pep_sf"/>
</dbReference>
<feature type="domain" description="UBP-type" evidence="17">
    <location>
        <begin position="17"/>
        <end position="127"/>
    </location>
</feature>
<dbReference type="GO" id="GO:0008270">
    <property type="term" value="F:zinc ion binding"/>
    <property type="evidence" value="ECO:0007669"/>
    <property type="project" value="UniProtKB-KW"/>
</dbReference>
<evidence type="ECO:0000256" key="14">
    <source>
        <dbReference type="RuleBase" id="RU366025"/>
    </source>
</evidence>
<evidence type="ECO:0000256" key="7">
    <source>
        <dbReference type="ARBA" id="ARBA00022786"/>
    </source>
</evidence>
<dbReference type="SMART" id="SM00290">
    <property type="entry name" value="ZnF_UBP"/>
    <property type="match status" value="2"/>
</dbReference>
<dbReference type="AlphaFoldDB" id="A0A015JTT8"/>
<dbReference type="Gene3D" id="3.90.70.10">
    <property type="entry name" value="Cysteine proteinases"/>
    <property type="match status" value="1"/>
</dbReference>
<dbReference type="InterPro" id="IPR001394">
    <property type="entry name" value="Peptidase_C19_UCH"/>
</dbReference>
<comment type="catalytic activity">
    <reaction evidence="1 14">
        <text>Thiol-dependent hydrolysis of ester, thioester, amide, peptide and isopeptide bonds formed by the C-terminal Gly of ubiquitin (a 76-residue protein attached to proteins as an intracellular targeting signal).</text>
        <dbReference type="EC" id="3.4.19.12"/>
    </reaction>
</comment>
<evidence type="ECO:0000256" key="3">
    <source>
        <dbReference type="ARBA" id="ARBA00022670"/>
    </source>
</evidence>
<evidence type="ECO:0000259" key="15">
    <source>
        <dbReference type="PROSITE" id="PS50030"/>
    </source>
</evidence>
<reference evidence="18 19" key="1">
    <citation type="submission" date="2014-02" db="EMBL/GenBank/DDBJ databases">
        <title>Single nucleus genome sequencing reveals high similarity among nuclei of an endomycorrhizal fungus.</title>
        <authorList>
            <person name="Lin K."/>
            <person name="Geurts R."/>
            <person name="Zhang Z."/>
            <person name="Limpens E."/>
            <person name="Saunders D.G."/>
            <person name="Mu D."/>
            <person name="Pang E."/>
            <person name="Cao H."/>
            <person name="Cha H."/>
            <person name="Lin T."/>
            <person name="Zhou Q."/>
            <person name="Shang Y."/>
            <person name="Li Y."/>
            <person name="Ivanov S."/>
            <person name="Sharma T."/>
            <person name="Velzen R.V."/>
            <person name="Ruijter N.D."/>
            <person name="Aanen D.K."/>
            <person name="Win J."/>
            <person name="Kamoun S."/>
            <person name="Bisseling T."/>
            <person name="Huang S."/>
        </authorList>
    </citation>
    <scope>NUCLEOTIDE SEQUENCE [LARGE SCALE GENOMIC DNA]</scope>
    <source>
        <strain evidence="19">DAOM197198w</strain>
    </source>
</reference>
<dbReference type="InterPro" id="IPR015940">
    <property type="entry name" value="UBA"/>
</dbReference>
<dbReference type="FunFam" id="3.30.40.10:FF:000396">
    <property type="entry name" value="Ubiquitin carboxyl-terminal hydrolase"/>
    <property type="match status" value="1"/>
</dbReference>
<evidence type="ECO:0000256" key="8">
    <source>
        <dbReference type="ARBA" id="ARBA00022801"/>
    </source>
</evidence>
<dbReference type="InterPro" id="IPR028889">
    <property type="entry name" value="USP"/>
</dbReference>
<comment type="similarity">
    <text evidence="2 14">Belongs to the peptidase C19 family.</text>
</comment>
<dbReference type="GO" id="GO:0016579">
    <property type="term" value="P:protein deubiquitination"/>
    <property type="evidence" value="ECO:0007669"/>
    <property type="project" value="InterPro"/>
</dbReference>
<dbReference type="InterPro" id="IPR018200">
    <property type="entry name" value="USP_CS"/>
</dbReference>
<dbReference type="InterPro" id="IPR009060">
    <property type="entry name" value="UBA-like_sf"/>
</dbReference>
<dbReference type="Gene3D" id="1.10.8.10">
    <property type="entry name" value="DNA helicase RuvA subunit, C-terminal domain"/>
    <property type="match status" value="2"/>
</dbReference>
<sequence length="774" mass="86699">MSTSYLLSFPTIEVLIMACPHISSASLVANSTQVHKEECTLCFDSQDLAPGIDVCLTCFNAGCDSPDRKHAQVHYQKTNHPLVLNIYRFLKDKPKRADATEEPPQKISKLAIVPESDKDKYEFVTKVKCYACGGAEIDKSLGNLPIVIDSVMTSLSASRQSEIKAWEEEITACEHTQNLVQNPPKKLESQALAHCNDCDLKENLWLCLVCGNLGCGRQQYGGVGGNGHGLAHFDQTKHPISCKLGTITPEGTADIYCYLCNDSKLDPLLGKHLANFGINVESQQKTEKNLTELQLEQNLQFDFSMVTEDGKELEKLFGPGYTGLKNLGNSCYMASVLQVIFSLDAFQQRYYPTAMEHQSQCLLEPANCLQCQLSKLADGLLSGRYSQAVQTNETESEAPGQDGITPAMFKTLIGKGHEEFATMRQQDAFEFFQHLMTTIERKELNNSESDPTKIFKFTIQQRLQCLDCKRVRYSNNNESNISIPVPARKIKSAEEGSEESYEPVTFETCLESFTADSMVEYLCPFCNKKTHAAKNMRFVTFPEILMVQALRFESENYVTCKISVPILFDKEILNLDKYIAHGKQENEESLPEETPAEPTFDKVALDQLIMMGFPETRCKKALIATGNNGAERAMNWLFEHMDDPDNIDMSGPSEADIAKLTDMGFSQSRAKKALGETNNDVQRAIEWLFSHEDSNEGLSLQSSHNGNGAFGDSKLPANYQLHSVISHKGTSPHCGHYVAHVYKDQQWVLYNDNKVVKATRPPLEEAYIYILRRI</sequence>
<keyword evidence="10 12" id="KW-0862">Zinc</keyword>
<evidence type="ECO:0000256" key="13">
    <source>
        <dbReference type="PROSITE-ProRule" id="PRU00502"/>
    </source>
</evidence>
<feature type="binding site" evidence="12">
    <location>
        <position position="215"/>
    </location>
    <ligand>
        <name>Zn(2+)</name>
        <dbReference type="ChEBI" id="CHEBI:29105"/>
    </ligand>
</feature>
<dbReference type="STRING" id="1432141.A0A015JTT8"/>
<dbReference type="PROSITE" id="PS50030">
    <property type="entry name" value="UBA"/>
    <property type="match status" value="2"/>
</dbReference>
<protein>
    <recommendedName>
        <fullName evidence="14">Ubiquitin carboxyl-terminal hydrolase</fullName>
        <ecNumber evidence="14">3.4.19.12</ecNumber>
    </recommendedName>
</protein>
<keyword evidence="4 12" id="KW-0479">Metal-binding</keyword>
<dbReference type="SUPFAM" id="SSF57850">
    <property type="entry name" value="RING/U-box"/>
    <property type="match status" value="2"/>
</dbReference>
<dbReference type="GO" id="GO:0004843">
    <property type="term" value="F:cysteine-type deubiquitinase activity"/>
    <property type="evidence" value="ECO:0007669"/>
    <property type="project" value="UniProtKB-UniRule"/>
</dbReference>
<dbReference type="Proteomes" id="UP000022910">
    <property type="component" value="Unassembled WGS sequence"/>
</dbReference>
<evidence type="ECO:0000256" key="9">
    <source>
        <dbReference type="ARBA" id="ARBA00022807"/>
    </source>
</evidence>
<proteinExistence type="inferred from homology"/>
<evidence type="ECO:0000256" key="12">
    <source>
        <dbReference type="PIRSR" id="PIRSR016308-3"/>
    </source>
</evidence>
<dbReference type="GO" id="GO:0005634">
    <property type="term" value="C:nucleus"/>
    <property type="evidence" value="ECO:0007669"/>
    <property type="project" value="TreeGrafter"/>
</dbReference>
<dbReference type="Pfam" id="PF02148">
    <property type="entry name" value="zf-UBP"/>
    <property type="match status" value="1"/>
</dbReference>
<feature type="domain" description="UBP-type" evidence="17">
    <location>
        <begin position="171"/>
        <end position="280"/>
    </location>
</feature>
<keyword evidence="5" id="KW-0677">Repeat</keyword>
<keyword evidence="9 14" id="KW-0788">Thiol protease</keyword>
<dbReference type="CDD" id="cd02658">
    <property type="entry name" value="Peptidase_C19B"/>
    <property type="match status" value="1"/>
</dbReference>
<dbReference type="InterPro" id="IPR041432">
    <property type="entry name" value="UBP13_Znf-UBP_var"/>
</dbReference>
<dbReference type="FunFam" id="1.10.8.10:FF:000103">
    <property type="entry name" value="Ubiquitin carboxyl-terminal hydrolase"/>
    <property type="match status" value="1"/>
</dbReference>
<comment type="caution">
    <text evidence="18">The sequence shown here is derived from an EMBL/GenBank/DDBJ whole genome shotgun (WGS) entry which is preliminary data.</text>
</comment>
<dbReference type="GO" id="GO:0005829">
    <property type="term" value="C:cytosol"/>
    <property type="evidence" value="ECO:0007669"/>
    <property type="project" value="TreeGrafter"/>
</dbReference>
<dbReference type="InterPro" id="IPR013083">
    <property type="entry name" value="Znf_RING/FYVE/PHD"/>
</dbReference>
<dbReference type="PROSITE" id="PS00973">
    <property type="entry name" value="USP_2"/>
    <property type="match status" value="1"/>
</dbReference>
<dbReference type="CDD" id="cd14385">
    <property type="entry name" value="UBA1_spUBP14_like"/>
    <property type="match status" value="1"/>
</dbReference>
<dbReference type="GO" id="GO:0006508">
    <property type="term" value="P:proteolysis"/>
    <property type="evidence" value="ECO:0007669"/>
    <property type="project" value="UniProtKB-KW"/>
</dbReference>
<dbReference type="PROSITE" id="PS50235">
    <property type="entry name" value="USP_3"/>
    <property type="match status" value="1"/>
</dbReference>